<organism evidence="2">
    <name type="scientific">viral metagenome</name>
    <dbReference type="NCBI Taxonomy" id="1070528"/>
    <lineage>
        <taxon>unclassified sequences</taxon>
        <taxon>metagenomes</taxon>
        <taxon>organismal metagenomes</taxon>
    </lineage>
</organism>
<sequence>MAKNTHAYTVHAIQLTASDAARVTGNIAIFSVLYTLAGALLSYVLYYLFDVYDPEHPEWEKKGLSYQLFDVSVEVAMIGIVAFWLVYFMNVSTPIIPVRKGLEDFVDSYTAGLFFMFAIFIFLGDLTNKLKYIFDTFLGSHFDSIFPAEGSILDGTLRYSKEQKESK</sequence>
<accession>A0A6C0CIJ9</accession>
<name>A0A6C0CIJ9_9ZZZZ</name>
<protein>
    <submittedName>
        <fullName evidence="2">Uncharacterized protein</fullName>
    </submittedName>
</protein>
<evidence type="ECO:0000313" key="2">
    <source>
        <dbReference type="EMBL" id="QHT04002.1"/>
    </source>
</evidence>
<dbReference type="AlphaFoldDB" id="A0A6C0CIJ9"/>
<keyword evidence="1" id="KW-0812">Transmembrane</keyword>
<feature type="transmembrane region" description="Helical" evidence="1">
    <location>
        <begin position="27"/>
        <end position="48"/>
    </location>
</feature>
<evidence type="ECO:0000256" key="1">
    <source>
        <dbReference type="SAM" id="Phobius"/>
    </source>
</evidence>
<keyword evidence="1" id="KW-0472">Membrane</keyword>
<keyword evidence="1" id="KW-1133">Transmembrane helix</keyword>
<proteinExistence type="predicted"/>
<reference evidence="2" key="1">
    <citation type="journal article" date="2020" name="Nature">
        <title>Giant virus diversity and host interactions through global metagenomics.</title>
        <authorList>
            <person name="Schulz F."/>
            <person name="Roux S."/>
            <person name="Paez-Espino D."/>
            <person name="Jungbluth S."/>
            <person name="Walsh D.A."/>
            <person name="Denef V.J."/>
            <person name="McMahon K.D."/>
            <person name="Konstantinidis K.T."/>
            <person name="Eloe-Fadrosh E.A."/>
            <person name="Kyrpides N.C."/>
            <person name="Woyke T."/>
        </authorList>
    </citation>
    <scope>NUCLEOTIDE SEQUENCE</scope>
    <source>
        <strain evidence="2">GVMAG-M-3300021137-6</strain>
    </source>
</reference>
<feature type="transmembrane region" description="Helical" evidence="1">
    <location>
        <begin position="68"/>
        <end position="89"/>
    </location>
</feature>
<feature type="transmembrane region" description="Helical" evidence="1">
    <location>
        <begin position="109"/>
        <end position="127"/>
    </location>
</feature>
<dbReference type="EMBL" id="MN739421">
    <property type="protein sequence ID" value="QHT04002.1"/>
    <property type="molecule type" value="Genomic_DNA"/>
</dbReference>